<keyword evidence="2" id="KW-1185">Reference proteome</keyword>
<evidence type="ECO:0000313" key="1">
    <source>
        <dbReference type="EMBL" id="GAU43135.1"/>
    </source>
</evidence>
<dbReference type="Proteomes" id="UP000242715">
    <property type="component" value="Unassembled WGS sequence"/>
</dbReference>
<proteinExistence type="predicted"/>
<dbReference type="AlphaFoldDB" id="A0A2Z6P4U0"/>
<sequence>MKERKELSTHELVGTIKHVSLTLCLVLKKEKGKKVEGEKVSGMIHFPPFGTLVQSKGKKLLGGSHI</sequence>
<accession>A0A2Z6P4U0</accession>
<dbReference type="EMBL" id="DF973958">
    <property type="protein sequence ID" value="GAU43135.1"/>
    <property type="molecule type" value="Genomic_DNA"/>
</dbReference>
<name>A0A2Z6P4U0_TRISU</name>
<organism evidence="1 2">
    <name type="scientific">Trifolium subterraneum</name>
    <name type="common">Subterranean clover</name>
    <dbReference type="NCBI Taxonomy" id="3900"/>
    <lineage>
        <taxon>Eukaryota</taxon>
        <taxon>Viridiplantae</taxon>
        <taxon>Streptophyta</taxon>
        <taxon>Embryophyta</taxon>
        <taxon>Tracheophyta</taxon>
        <taxon>Spermatophyta</taxon>
        <taxon>Magnoliopsida</taxon>
        <taxon>eudicotyledons</taxon>
        <taxon>Gunneridae</taxon>
        <taxon>Pentapetalae</taxon>
        <taxon>rosids</taxon>
        <taxon>fabids</taxon>
        <taxon>Fabales</taxon>
        <taxon>Fabaceae</taxon>
        <taxon>Papilionoideae</taxon>
        <taxon>50 kb inversion clade</taxon>
        <taxon>NPAAA clade</taxon>
        <taxon>Hologalegina</taxon>
        <taxon>IRL clade</taxon>
        <taxon>Trifolieae</taxon>
        <taxon>Trifolium</taxon>
    </lineage>
</organism>
<evidence type="ECO:0000313" key="2">
    <source>
        <dbReference type="Proteomes" id="UP000242715"/>
    </source>
</evidence>
<protein>
    <submittedName>
        <fullName evidence="1">Uncharacterized protein</fullName>
    </submittedName>
</protein>
<gene>
    <name evidence="1" type="ORF">TSUD_348560</name>
</gene>
<reference evidence="2" key="1">
    <citation type="journal article" date="2017" name="Front. Plant Sci.">
        <title>Climate Clever Clovers: New Paradigm to Reduce the Environmental Footprint of Ruminants by Breeding Low Methanogenic Forages Utilizing Haplotype Variation.</title>
        <authorList>
            <person name="Kaur P."/>
            <person name="Appels R."/>
            <person name="Bayer P.E."/>
            <person name="Keeble-Gagnere G."/>
            <person name="Wang J."/>
            <person name="Hirakawa H."/>
            <person name="Shirasawa K."/>
            <person name="Vercoe P."/>
            <person name="Stefanova K."/>
            <person name="Durmic Z."/>
            <person name="Nichols P."/>
            <person name="Revell C."/>
            <person name="Isobe S.N."/>
            <person name="Edwards D."/>
            <person name="Erskine W."/>
        </authorList>
    </citation>
    <scope>NUCLEOTIDE SEQUENCE [LARGE SCALE GENOMIC DNA]</scope>
    <source>
        <strain evidence="2">cv. Daliak</strain>
    </source>
</reference>